<dbReference type="EMBL" id="VSSQ01033803">
    <property type="protein sequence ID" value="MPM85518.1"/>
    <property type="molecule type" value="Genomic_DNA"/>
</dbReference>
<sequence length="72" mass="8305">MGAFLLPENQRGGVFVLFTEGKSQAYERLMQEKPCFDRHPVKTMKERDCPHCLHYDNEAKKCGLGKCPVFQD</sequence>
<accession>A0A645D8Z3</accession>
<comment type="caution">
    <text evidence="1">The sequence shown here is derived from an EMBL/GenBank/DDBJ whole genome shotgun (WGS) entry which is preliminary data.</text>
</comment>
<organism evidence="1">
    <name type="scientific">bioreactor metagenome</name>
    <dbReference type="NCBI Taxonomy" id="1076179"/>
    <lineage>
        <taxon>unclassified sequences</taxon>
        <taxon>metagenomes</taxon>
        <taxon>ecological metagenomes</taxon>
    </lineage>
</organism>
<protein>
    <submittedName>
        <fullName evidence="1">Uncharacterized protein</fullName>
    </submittedName>
</protein>
<reference evidence="1" key="1">
    <citation type="submission" date="2019-08" db="EMBL/GenBank/DDBJ databases">
        <authorList>
            <person name="Kucharzyk K."/>
            <person name="Murdoch R.W."/>
            <person name="Higgins S."/>
            <person name="Loffler F."/>
        </authorList>
    </citation>
    <scope>NUCLEOTIDE SEQUENCE</scope>
</reference>
<dbReference type="AlphaFoldDB" id="A0A645D8Z3"/>
<proteinExistence type="predicted"/>
<evidence type="ECO:0000313" key="1">
    <source>
        <dbReference type="EMBL" id="MPM85518.1"/>
    </source>
</evidence>
<gene>
    <name evidence="1" type="ORF">SDC9_132599</name>
</gene>
<name>A0A645D8Z3_9ZZZZ</name>